<evidence type="ECO:0000256" key="2">
    <source>
        <dbReference type="ARBA" id="ARBA00022692"/>
    </source>
</evidence>
<keyword evidence="2 6" id="KW-0812">Transmembrane</keyword>
<feature type="transmembrane region" description="Helical" evidence="6">
    <location>
        <begin position="467"/>
        <end position="486"/>
    </location>
</feature>
<feature type="transmembrane region" description="Helical" evidence="6">
    <location>
        <begin position="492"/>
        <end position="509"/>
    </location>
</feature>
<feature type="domain" description="O-antigen ligase-related" evidence="7">
    <location>
        <begin position="291"/>
        <end position="436"/>
    </location>
</feature>
<feature type="transmembrane region" description="Helical" evidence="6">
    <location>
        <begin position="433"/>
        <end position="455"/>
    </location>
</feature>
<evidence type="ECO:0000256" key="3">
    <source>
        <dbReference type="ARBA" id="ARBA00022989"/>
    </source>
</evidence>
<dbReference type="GO" id="GO:0016020">
    <property type="term" value="C:membrane"/>
    <property type="evidence" value="ECO:0007669"/>
    <property type="project" value="UniProtKB-SubCell"/>
</dbReference>
<organism evidence="8 9">
    <name type="scientific">Pseudonocardia hydrocarbonoxydans</name>
    <dbReference type="NCBI Taxonomy" id="76726"/>
    <lineage>
        <taxon>Bacteria</taxon>
        <taxon>Bacillati</taxon>
        <taxon>Actinomycetota</taxon>
        <taxon>Actinomycetes</taxon>
        <taxon>Pseudonocardiales</taxon>
        <taxon>Pseudonocardiaceae</taxon>
        <taxon>Pseudonocardia</taxon>
    </lineage>
</organism>
<feature type="transmembrane region" description="Helical" evidence="6">
    <location>
        <begin position="203"/>
        <end position="223"/>
    </location>
</feature>
<feature type="transmembrane region" description="Helical" evidence="6">
    <location>
        <begin position="673"/>
        <end position="693"/>
    </location>
</feature>
<feature type="transmembrane region" description="Helical" evidence="6">
    <location>
        <begin position="307"/>
        <end position="323"/>
    </location>
</feature>
<dbReference type="InterPro" id="IPR007016">
    <property type="entry name" value="O-antigen_ligase-rel_domated"/>
</dbReference>
<evidence type="ECO:0000313" key="9">
    <source>
        <dbReference type="Proteomes" id="UP000320338"/>
    </source>
</evidence>
<feature type="transmembrane region" description="Helical" evidence="6">
    <location>
        <begin position="530"/>
        <end position="554"/>
    </location>
</feature>
<dbReference type="Pfam" id="PF04932">
    <property type="entry name" value="Wzy_C"/>
    <property type="match status" value="1"/>
</dbReference>
<evidence type="ECO:0000256" key="6">
    <source>
        <dbReference type="SAM" id="Phobius"/>
    </source>
</evidence>
<dbReference type="AlphaFoldDB" id="A0A4Y3WLK3"/>
<comment type="subcellular location">
    <subcellularLocation>
        <location evidence="1">Membrane</location>
        <topology evidence="1">Multi-pass membrane protein</topology>
    </subcellularLocation>
</comment>
<evidence type="ECO:0000256" key="4">
    <source>
        <dbReference type="ARBA" id="ARBA00023136"/>
    </source>
</evidence>
<feature type="transmembrane region" description="Helical" evidence="6">
    <location>
        <begin position="79"/>
        <end position="101"/>
    </location>
</feature>
<evidence type="ECO:0000259" key="7">
    <source>
        <dbReference type="Pfam" id="PF04932"/>
    </source>
</evidence>
<dbReference type="PANTHER" id="PTHR37422">
    <property type="entry name" value="TEICHURONIC ACID BIOSYNTHESIS PROTEIN TUAE"/>
    <property type="match status" value="1"/>
</dbReference>
<feature type="transmembrane region" description="Helical" evidence="6">
    <location>
        <begin position="283"/>
        <end position="301"/>
    </location>
</feature>
<dbReference type="RefSeq" id="WP_141277734.1">
    <property type="nucleotide sequence ID" value="NZ_BAAARZ010000048.1"/>
</dbReference>
<feature type="transmembrane region" description="Helical" evidence="6">
    <location>
        <begin position="47"/>
        <end position="72"/>
    </location>
</feature>
<sequence length="708" mass="73120">MTSTAARPSVGSPAGPHPTEDAAPPTFVERLLKPARPLRLTPTQAGALAAGIGVFTLFVGIVLGPSVALLFLAALVGSAVAVVALVVPWVALGLMVMLEFANVSGVFEQRSPVSIYTATLALGILSAGIALARPQYRARIRTRWWLPVALYVVYLVSQVPATVLSVAPEASANSLDNSLKDGLFLAVLLLLMQLANRPWMVGAAIVLAMAPIAGLTAINQYVLDNSSTFGGFSNIASSAGSSIAAARHAGPLPDSNFWGRFLVLGLPFALALVHRAGQAGHRLAQSLWIVAAALVGAGVYLTQSRGTFLAAGAAVLVWTIASGPSVRRFALYLTPVAAFGLLVPGIGDRLLTITETVSVPDYAADASIVERGNVLDAAIAVFRGNPLTGTGPDTFASVITEYSARAGTGPTGSITATHNLYLEIAAGSGVVGLAGWAVFWGGTLVLGVSAVLRLAGGRQDGRHGVPSRALAAAGIAALVGWGTSSIFLHQSYSRTLLVVCAFVGWIYSTSRSEASLRRPAASDATAYAAVGLRFGMVATALTAVSASVVAFALYSVMERPTYVATAEMTLAATPATYQGYALDVRRRVIMLPTFSAVIEGGLDQPGTTVTGDPNRGTMTVRSVAADPVAALAERDAAVAAADGIIERAGMGAAYDVIPVAAEPVDEERPLTSGTLRVIALATLLQVVLFAVGCSRWRARGRRPGDRFA</sequence>
<proteinExistence type="predicted"/>
<dbReference type="OrthoDB" id="4577352at2"/>
<protein>
    <recommendedName>
        <fullName evidence="7">O-antigen ligase-related domain-containing protein</fullName>
    </recommendedName>
</protein>
<name>A0A4Y3WLK3_9PSEU</name>
<accession>A0A4Y3WLK3</accession>
<dbReference type="Proteomes" id="UP000320338">
    <property type="component" value="Unassembled WGS sequence"/>
</dbReference>
<dbReference type="EMBL" id="BJNG01000014">
    <property type="protein sequence ID" value="GEC19141.1"/>
    <property type="molecule type" value="Genomic_DNA"/>
</dbReference>
<keyword evidence="4 6" id="KW-0472">Membrane</keyword>
<feature type="transmembrane region" description="Helical" evidence="6">
    <location>
        <begin position="113"/>
        <end position="132"/>
    </location>
</feature>
<comment type="caution">
    <text evidence="8">The sequence shown here is derived from an EMBL/GenBank/DDBJ whole genome shotgun (WGS) entry which is preliminary data.</text>
</comment>
<feature type="transmembrane region" description="Helical" evidence="6">
    <location>
        <begin position="330"/>
        <end position="347"/>
    </location>
</feature>
<evidence type="ECO:0000313" key="8">
    <source>
        <dbReference type="EMBL" id="GEC19141.1"/>
    </source>
</evidence>
<reference evidence="8 9" key="1">
    <citation type="submission" date="2019-06" db="EMBL/GenBank/DDBJ databases">
        <title>Whole genome shotgun sequence of Pseudonocardia hydrocarbonoxydans NBRC 14498.</title>
        <authorList>
            <person name="Hosoyama A."/>
            <person name="Uohara A."/>
            <person name="Ohji S."/>
            <person name="Ichikawa N."/>
        </authorList>
    </citation>
    <scope>NUCLEOTIDE SEQUENCE [LARGE SCALE GENOMIC DNA]</scope>
    <source>
        <strain evidence="8 9">NBRC 14498</strain>
    </source>
</reference>
<feature type="region of interest" description="Disordered" evidence="5">
    <location>
        <begin position="1"/>
        <end position="23"/>
    </location>
</feature>
<feature type="transmembrane region" description="Helical" evidence="6">
    <location>
        <begin position="257"/>
        <end position="276"/>
    </location>
</feature>
<evidence type="ECO:0000256" key="1">
    <source>
        <dbReference type="ARBA" id="ARBA00004141"/>
    </source>
</evidence>
<dbReference type="InterPro" id="IPR051533">
    <property type="entry name" value="WaaL-like"/>
</dbReference>
<evidence type="ECO:0000256" key="5">
    <source>
        <dbReference type="SAM" id="MobiDB-lite"/>
    </source>
</evidence>
<keyword evidence="9" id="KW-1185">Reference proteome</keyword>
<dbReference type="PANTHER" id="PTHR37422:SF13">
    <property type="entry name" value="LIPOPOLYSACCHARIDE BIOSYNTHESIS PROTEIN PA4999-RELATED"/>
    <property type="match status" value="1"/>
</dbReference>
<feature type="transmembrane region" description="Helical" evidence="6">
    <location>
        <begin position="144"/>
        <end position="167"/>
    </location>
</feature>
<keyword evidence="3 6" id="KW-1133">Transmembrane helix</keyword>
<feature type="transmembrane region" description="Helical" evidence="6">
    <location>
        <begin position="179"/>
        <end position="196"/>
    </location>
</feature>
<gene>
    <name evidence="8" type="ORF">PHY01_14240</name>
</gene>